<keyword evidence="5" id="KW-0997">Cell inner membrane</keyword>
<dbReference type="PANTHER" id="PTHR30012:SF0">
    <property type="entry name" value="TYPE II SECRETION SYSTEM PROTEIN F-RELATED"/>
    <property type="match status" value="1"/>
</dbReference>
<evidence type="ECO:0000313" key="12">
    <source>
        <dbReference type="EMBL" id="OGY67671.1"/>
    </source>
</evidence>
<dbReference type="Pfam" id="PF00482">
    <property type="entry name" value="T2SSF"/>
    <property type="match status" value="2"/>
</dbReference>
<organism evidence="12 13">
    <name type="scientific">Candidatus Harrisonbacteria bacterium RIFCSPLOWO2_02_FULL_45_10c</name>
    <dbReference type="NCBI Taxonomy" id="1798410"/>
    <lineage>
        <taxon>Bacteria</taxon>
        <taxon>Candidatus Harrisoniibacteriota</taxon>
    </lineage>
</organism>
<evidence type="ECO:0000256" key="2">
    <source>
        <dbReference type="ARBA" id="ARBA00005745"/>
    </source>
</evidence>
<dbReference type="Proteomes" id="UP000176284">
    <property type="component" value="Unassembled WGS sequence"/>
</dbReference>
<dbReference type="InterPro" id="IPR001992">
    <property type="entry name" value="T2SS_GspF/T4SS_PilC_CS"/>
</dbReference>
<dbReference type="GO" id="GO:0005886">
    <property type="term" value="C:plasma membrane"/>
    <property type="evidence" value="ECO:0007669"/>
    <property type="project" value="UniProtKB-SubCell"/>
</dbReference>
<evidence type="ECO:0000259" key="11">
    <source>
        <dbReference type="Pfam" id="PF00482"/>
    </source>
</evidence>
<dbReference type="AlphaFoldDB" id="A0A1G1ZT71"/>
<proteinExistence type="inferred from homology"/>
<evidence type="ECO:0000256" key="6">
    <source>
        <dbReference type="ARBA" id="ARBA00022692"/>
    </source>
</evidence>
<dbReference type="InterPro" id="IPR003004">
    <property type="entry name" value="GspF/PilC"/>
</dbReference>
<feature type="domain" description="Type II secretion system protein GspF" evidence="11">
    <location>
        <begin position="23"/>
        <end position="146"/>
    </location>
</feature>
<keyword evidence="4" id="KW-1003">Cell membrane</keyword>
<comment type="subcellular location">
    <subcellularLocation>
        <location evidence="1">Cell inner membrane</location>
        <topology evidence="1">Multi-pass membrane protein</topology>
    </subcellularLocation>
    <subcellularLocation>
        <location evidence="9">Cell membrane</location>
        <topology evidence="9">Multi-pass membrane protein</topology>
    </subcellularLocation>
</comment>
<feature type="transmembrane region" description="Helical" evidence="10">
    <location>
        <begin position="165"/>
        <end position="194"/>
    </location>
</feature>
<name>A0A1G1ZT71_9BACT</name>
<dbReference type="InterPro" id="IPR018076">
    <property type="entry name" value="T2SS_GspF_dom"/>
</dbReference>
<keyword evidence="8 10" id="KW-0472">Membrane</keyword>
<keyword evidence="7 10" id="KW-1133">Transmembrane helix</keyword>
<gene>
    <name evidence="12" type="ORF">A3H63_03095</name>
</gene>
<dbReference type="EMBL" id="MHJM01000020">
    <property type="protein sequence ID" value="OGY67671.1"/>
    <property type="molecule type" value="Genomic_DNA"/>
</dbReference>
<evidence type="ECO:0000256" key="10">
    <source>
        <dbReference type="SAM" id="Phobius"/>
    </source>
</evidence>
<feature type="transmembrane region" description="Helical" evidence="10">
    <location>
        <begin position="330"/>
        <end position="353"/>
    </location>
</feature>
<dbReference type="Gene3D" id="1.20.81.30">
    <property type="entry name" value="Type II secretion system (T2SS), domain F"/>
    <property type="match status" value="2"/>
</dbReference>
<evidence type="ECO:0000256" key="5">
    <source>
        <dbReference type="ARBA" id="ARBA00022519"/>
    </source>
</evidence>
<dbReference type="PROSITE" id="PS00874">
    <property type="entry name" value="T2SP_F"/>
    <property type="match status" value="1"/>
</dbReference>
<evidence type="ECO:0000256" key="3">
    <source>
        <dbReference type="ARBA" id="ARBA00022448"/>
    </source>
</evidence>
<dbReference type="GO" id="GO:0015628">
    <property type="term" value="P:protein secretion by the type II secretion system"/>
    <property type="evidence" value="ECO:0007669"/>
    <property type="project" value="TreeGrafter"/>
</dbReference>
<sequence>MNNLIKKINDSLLSVSLEEKVLFTRHLAIMVKAGMPLIEALRMLQKQTRNRSLSVILTQVVADVNNGQFLSASLDKYTKVFGNFFINIIRIGESGGILSENLNYLSDELKKRRELRKKVISAMIYPSIIVIVATGLVTMLTVFIFPKILPVFYNLNVKLPATTRALIVISDFLQAYGLAVLGGMVLIPVLATLLKKIKAVKYSFDRSLMYLFLVKGISQSVNLSNFCRTLGLLLKSGMKIVEALTITADTINNTAYRRELEQMAAGIQKGEQLSHFLQNKERLFPAMLVNMIAVGENTGNLSDTLLYLADFYESELNELTKNLSAILEPILILIIGAVVGFVALAVITPIYGITQSVSG</sequence>
<protein>
    <recommendedName>
        <fullName evidence="11">Type II secretion system protein GspF domain-containing protein</fullName>
    </recommendedName>
</protein>
<keyword evidence="6 9" id="KW-0812">Transmembrane</keyword>
<dbReference type="FunFam" id="1.20.81.30:FF:000001">
    <property type="entry name" value="Type II secretion system protein F"/>
    <property type="match status" value="2"/>
</dbReference>
<dbReference type="STRING" id="1798410.A3H63_03095"/>
<keyword evidence="3 9" id="KW-0813">Transport</keyword>
<accession>A0A1G1ZT71</accession>
<reference evidence="12 13" key="1">
    <citation type="journal article" date="2016" name="Nat. Commun.">
        <title>Thousands of microbial genomes shed light on interconnected biogeochemical processes in an aquifer system.</title>
        <authorList>
            <person name="Anantharaman K."/>
            <person name="Brown C.T."/>
            <person name="Hug L.A."/>
            <person name="Sharon I."/>
            <person name="Castelle C.J."/>
            <person name="Probst A.J."/>
            <person name="Thomas B.C."/>
            <person name="Singh A."/>
            <person name="Wilkins M.J."/>
            <person name="Karaoz U."/>
            <person name="Brodie E.L."/>
            <person name="Williams K.H."/>
            <person name="Hubbard S.S."/>
            <person name="Banfield J.F."/>
        </authorList>
    </citation>
    <scope>NUCLEOTIDE SEQUENCE [LARGE SCALE GENOMIC DNA]</scope>
</reference>
<evidence type="ECO:0000256" key="4">
    <source>
        <dbReference type="ARBA" id="ARBA00022475"/>
    </source>
</evidence>
<dbReference type="PANTHER" id="PTHR30012">
    <property type="entry name" value="GENERAL SECRETION PATHWAY PROTEIN"/>
    <property type="match status" value="1"/>
</dbReference>
<feature type="domain" description="Type II secretion system protein GspF" evidence="11">
    <location>
        <begin position="226"/>
        <end position="349"/>
    </location>
</feature>
<dbReference type="PRINTS" id="PR00812">
    <property type="entry name" value="BCTERIALGSPF"/>
</dbReference>
<evidence type="ECO:0000256" key="8">
    <source>
        <dbReference type="ARBA" id="ARBA00023136"/>
    </source>
</evidence>
<evidence type="ECO:0000256" key="1">
    <source>
        <dbReference type="ARBA" id="ARBA00004429"/>
    </source>
</evidence>
<evidence type="ECO:0000256" key="9">
    <source>
        <dbReference type="RuleBase" id="RU003923"/>
    </source>
</evidence>
<evidence type="ECO:0000313" key="13">
    <source>
        <dbReference type="Proteomes" id="UP000176284"/>
    </source>
</evidence>
<dbReference type="InterPro" id="IPR042094">
    <property type="entry name" value="T2SS_GspF_sf"/>
</dbReference>
<comment type="caution">
    <text evidence="12">The sequence shown here is derived from an EMBL/GenBank/DDBJ whole genome shotgun (WGS) entry which is preliminary data.</text>
</comment>
<feature type="transmembrane region" description="Helical" evidence="10">
    <location>
        <begin position="119"/>
        <end position="145"/>
    </location>
</feature>
<evidence type="ECO:0000256" key="7">
    <source>
        <dbReference type="ARBA" id="ARBA00022989"/>
    </source>
</evidence>
<comment type="similarity">
    <text evidence="2 9">Belongs to the GSP F family.</text>
</comment>